<protein>
    <recommendedName>
        <fullName evidence="4">Gnk2-homologous domain-containing protein</fullName>
    </recommendedName>
</protein>
<name>A0A834ZNI6_TETSI</name>
<evidence type="ECO:0000256" key="3">
    <source>
        <dbReference type="SAM" id="MobiDB-lite"/>
    </source>
</evidence>
<dbReference type="PANTHER" id="PTHR32099:SF42">
    <property type="entry name" value="CYSTEINE-RICH RECEPTOR-LIKE PROTEIN KINASE 9-RELATED"/>
    <property type="match status" value="1"/>
</dbReference>
<keyword evidence="2" id="KW-0677">Repeat</keyword>
<organism evidence="5 6">
    <name type="scientific">Tetracentron sinense</name>
    <name type="common">Spur-leaf</name>
    <dbReference type="NCBI Taxonomy" id="13715"/>
    <lineage>
        <taxon>Eukaryota</taxon>
        <taxon>Viridiplantae</taxon>
        <taxon>Streptophyta</taxon>
        <taxon>Embryophyta</taxon>
        <taxon>Tracheophyta</taxon>
        <taxon>Spermatophyta</taxon>
        <taxon>Magnoliopsida</taxon>
        <taxon>Trochodendrales</taxon>
        <taxon>Trochodendraceae</taxon>
        <taxon>Tetracentron</taxon>
    </lineage>
</organism>
<dbReference type="InterPro" id="IPR002902">
    <property type="entry name" value="GNK2"/>
</dbReference>
<dbReference type="Pfam" id="PF01657">
    <property type="entry name" value="Stress-antifung"/>
    <property type="match status" value="4"/>
</dbReference>
<feature type="domain" description="Gnk2-homologous" evidence="4">
    <location>
        <begin position="50"/>
        <end position="153"/>
    </location>
</feature>
<feature type="region of interest" description="Disordered" evidence="3">
    <location>
        <begin position="500"/>
        <end position="544"/>
    </location>
</feature>
<feature type="domain" description="Gnk2-homologous" evidence="4">
    <location>
        <begin position="160"/>
        <end position="265"/>
    </location>
</feature>
<evidence type="ECO:0000313" key="5">
    <source>
        <dbReference type="EMBL" id="KAF8409482.1"/>
    </source>
</evidence>
<accession>A0A834ZNI6</accession>
<dbReference type="PROSITE" id="PS51473">
    <property type="entry name" value="GNK2"/>
    <property type="match status" value="4"/>
</dbReference>
<evidence type="ECO:0000256" key="2">
    <source>
        <dbReference type="ARBA" id="ARBA00022737"/>
    </source>
</evidence>
<dbReference type="Gene3D" id="3.30.430.20">
    <property type="entry name" value="Gnk2 domain, C-X8-C-X2-C motif"/>
    <property type="match status" value="4"/>
</dbReference>
<feature type="region of interest" description="Disordered" evidence="3">
    <location>
        <begin position="618"/>
        <end position="641"/>
    </location>
</feature>
<sequence>MSGLSSRDSRTLELSERNLRKVFLWKQGYRRKAAAVGGGVLAIENDALPTYVNQICPNTTNYTANSTYQANLRLLLSFLSSNATVGDGFYNATSGRNPDIVYGLFLCRGDVTDDVCRDCVETASKEILEQCPKGKEAITWYEECMLRYSYQSMFSIMQEVPFIPMFNNTQNISELSRFNQLLAETINGLATRATSGQSRRKFATEEANFTRFQTLYSLVQCTPDISSSDCNRCLRGGIGTLPSCCGGMQGARVLIPSCIVSDALPTYVYHYCPNTTTYTANSTYQANLRLLLSSLSSNATVGNGFYNATSGRNPDMVYGLFLCRGDVTDDVCQDCVETASKDILLLDRCPKEKVATTWYEQCMLRYSNQSIFSIMQEAPAISMYNTQNISEPSRFNQLLADTMAGLASRATSGQSSRNFATEEANFTAFQTLYSLVQCTPDISGSDCNRCLRSGIATLPSCCSGRQGARVLRPSCIVRYELYPFYKIEAPAPAPSVLIPLPSPPPTNRTTTPAPGAWTVDGPPPTPASPSGSTSQRGAVKRKRRVTAKLSTSKAAKIDSPVDNCSADEEYNEQIQGMADLLGATGCIVFANTIASPELNQDTLYAKPIMKATMVIPPDATSRDEEDKESSENLFDYNPDGGPEVSTIGDEVQSVLADLQESVFTEMAMSEKAFQQFLRRSENSILPKTTPQPDSCQEAEDLARAIHLSRMEQSLPVRDFYIGGSSGTKEDLPPPGVVGGIDPPFSASETNMTGEVLEEVLALTATTIVEEVVASPTAESVELQDNISASKKTAAQQDIDGTEATPASRAPEETETPKSISEDSEDNIPISALLKP</sequence>
<feature type="domain" description="Gnk2-homologous" evidence="4">
    <location>
        <begin position="377"/>
        <end position="484"/>
    </location>
</feature>
<dbReference type="FunFam" id="3.30.430.20:FF:000002">
    <property type="entry name" value="Cysteine-rich receptor-like protein kinase 10"/>
    <property type="match status" value="2"/>
</dbReference>
<dbReference type="FunFam" id="3.30.430.20:FF:000003">
    <property type="entry name" value="Cysteine-rich RLK (RECEPTOR-like protein kinase) 10"/>
    <property type="match status" value="2"/>
</dbReference>
<feature type="region of interest" description="Disordered" evidence="3">
    <location>
        <begin position="777"/>
        <end position="835"/>
    </location>
</feature>
<evidence type="ECO:0000313" key="6">
    <source>
        <dbReference type="Proteomes" id="UP000655225"/>
    </source>
</evidence>
<dbReference type="EMBL" id="JABCRI010000003">
    <property type="protein sequence ID" value="KAF8409482.1"/>
    <property type="molecule type" value="Genomic_DNA"/>
</dbReference>
<dbReference type="PANTHER" id="PTHR32099">
    <property type="entry name" value="CYSTEINE-RICH REPEAT SECRETORY PROTEIN"/>
    <property type="match status" value="1"/>
</dbReference>
<dbReference type="InterPro" id="IPR038408">
    <property type="entry name" value="GNK2_sf"/>
</dbReference>
<comment type="caution">
    <text evidence="5">The sequence shown here is derived from an EMBL/GenBank/DDBJ whole genome shotgun (WGS) entry which is preliminary data.</text>
</comment>
<evidence type="ECO:0000259" key="4">
    <source>
        <dbReference type="PROSITE" id="PS51473"/>
    </source>
</evidence>
<reference evidence="5 6" key="1">
    <citation type="submission" date="2020-04" db="EMBL/GenBank/DDBJ databases">
        <title>Plant Genome Project.</title>
        <authorList>
            <person name="Zhang R.-G."/>
        </authorList>
    </citation>
    <scope>NUCLEOTIDE SEQUENCE [LARGE SCALE GENOMIC DNA]</scope>
    <source>
        <strain evidence="5">YNK0</strain>
        <tissue evidence="5">Leaf</tissue>
    </source>
</reference>
<feature type="domain" description="Gnk2-homologous" evidence="4">
    <location>
        <begin position="266"/>
        <end position="371"/>
    </location>
</feature>
<dbReference type="Proteomes" id="UP000655225">
    <property type="component" value="Unassembled WGS sequence"/>
</dbReference>
<keyword evidence="1" id="KW-0732">Signal</keyword>
<evidence type="ECO:0000256" key="1">
    <source>
        <dbReference type="ARBA" id="ARBA00022729"/>
    </source>
</evidence>
<gene>
    <name evidence="5" type="ORF">HHK36_005558</name>
</gene>
<dbReference type="OrthoDB" id="1296892at2759"/>
<dbReference type="CDD" id="cd23509">
    <property type="entry name" value="Gnk2-like"/>
    <property type="match status" value="4"/>
</dbReference>
<keyword evidence="6" id="KW-1185">Reference proteome</keyword>
<feature type="compositionally biased region" description="Polar residues" evidence="3">
    <location>
        <begin position="782"/>
        <end position="795"/>
    </location>
</feature>
<dbReference type="AlphaFoldDB" id="A0A834ZNI6"/>
<proteinExistence type="predicted"/>